<sequence length="201" mass="21558">MSSHHSFNGSDTQSDFELISENVFTPETNAESSASPPSLPPSPRISTPTAPAAYVLPVRSAEMLKNASQLDIIDTTLHNCAGGIITFRGDVDPGMAEQLSQFLSLPASLSAGSGVASFGEGMSNSVFNGVVIKNTAGSCCTFIMPIDRDSEVIYSDYESDSSSMQTAPDTEMDEFFQVGGNDTNRGWEEILDDDDYFEILQ</sequence>
<feature type="region of interest" description="Disordered" evidence="1">
    <location>
        <begin position="1"/>
        <end position="46"/>
    </location>
</feature>
<gene>
    <name evidence="2" type="ORF">BDQ12DRAFT_665446</name>
</gene>
<dbReference type="AlphaFoldDB" id="A0A5C3M2N0"/>
<feature type="compositionally biased region" description="Polar residues" evidence="1">
    <location>
        <begin position="1"/>
        <end position="15"/>
    </location>
</feature>
<evidence type="ECO:0000313" key="2">
    <source>
        <dbReference type="EMBL" id="TFK39644.1"/>
    </source>
</evidence>
<accession>A0A5C3M2N0</accession>
<feature type="compositionally biased region" description="Polar residues" evidence="1">
    <location>
        <begin position="22"/>
        <end position="31"/>
    </location>
</feature>
<dbReference type="EMBL" id="ML213599">
    <property type="protein sequence ID" value="TFK39644.1"/>
    <property type="molecule type" value="Genomic_DNA"/>
</dbReference>
<evidence type="ECO:0000313" key="3">
    <source>
        <dbReference type="Proteomes" id="UP000308652"/>
    </source>
</evidence>
<proteinExistence type="predicted"/>
<keyword evidence="3" id="KW-1185">Reference proteome</keyword>
<protein>
    <submittedName>
        <fullName evidence="2">Uncharacterized protein</fullName>
    </submittedName>
</protein>
<evidence type="ECO:0000256" key="1">
    <source>
        <dbReference type="SAM" id="MobiDB-lite"/>
    </source>
</evidence>
<name>A0A5C3M2N0_9AGAR</name>
<dbReference type="Proteomes" id="UP000308652">
    <property type="component" value="Unassembled WGS sequence"/>
</dbReference>
<reference evidence="2 3" key="1">
    <citation type="journal article" date="2019" name="Nat. Ecol. Evol.">
        <title>Megaphylogeny resolves global patterns of mushroom evolution.</title>
        <authorList>
            <person name="Varga T."/>
            <person name="Krizsan K."/>
            <person name="Foldi C."/>
            <person name="Dima B."/>
            <person name="Sanchez-Garcia M."/>
            <person name="Sanchez-Ramirez S."/>
            <person name="Szollosi G.J."/>
            <person name="Szarkandi J.G."/>
            <person name="Papp V."/>
            <person name="Albert L."/>
            <person name="Andreopoulos W."/>
            <person name="Angelini C."/>
            <person name="Antonin V."/>
            <person name="Barry K.W."/>
            <person name="Bougher N.L."/>
            <person name="Buchanan P."/>
            <person name="Buyck B."/>
            <person name="Bense V."/>
            <person name="Catcheside P."/>
            <person name="Chovatia M."/>
            <person name="Cooper J."/>
            <person name="Damon W."/>
            <person name="Desjardin D."/>
            <person name="Finy P."/>
            <person name="Geml J."/>
            <person name="Haridas S."/>
            <person name="Hughes K."/>
            <person name="Justo A."/>
            <person name="Karasinski D."/>
            <person name="Kautmanova I."/>
            <person name="Kiss B."/>
            <person name="Kocsube S."/>
            <person name="Kotiranta H."/>
            <person name="LaButti K.M."/>
            <person name="Lechner B.E."/>
            <person name="Liimatainen K."/>
            <person name="Lipzen A."/>
            <person name="Lukacs Z."/>
            <person name="Mihaltcheva S."/>
            <person name="Morgado L.N."/>
            <person name="Niskanen T."/>
            <person name="Noordeloos M.E."/>
            <person name="Ohm R.A."/>
            <person name="Ortiz-Santana B."/>
            <person name="Ovrebo C."/>
            <person name="Racz N."/>
            <person name="Riley R."/>
            <person name="Savchenko A."/>
            <person name="Shiryaev A."/>
            <person name="Soop K."/>
            <person name="Spirin V."/>
            <person name="Szebenyi C."/>
            <person name="Tomsovsky M."/>
            <person name="Tulloss R.E."/>
            <person name="Uehling J."/>
            <person name="Grigoriev I.V."/>
            <person name="Vagvolgyi C."/>
            <person name="Papp T."/>
            <person name="Martin F.M."/>
            <person name="Miettinen O."/>
            <person name="Hibbett D.S."/>
            <person name="Nagy L.G."/>
        </authorList>
    </citation>
    <scope>NUCLEOTIDE SEQUENCE [LARGE SCALE GENOMIC DNA]</scope>
    <source>
        <strain evidence="2 3">CBS 166.37</strain>
    </source>
</reference>
<organism evidence="2 3">
    <name type="scientific">Crucibulum laeve</name>
    <dbReference type="NCBI Taxonomy" id="68775"/>
    <lineage>
        <taxon>Eukaryota</taxon>
        <taxon>Fungi</taxon>
        <taxon>Dikarya</taxon>
        <taxon>Basidiomycota</taxon>
        <taxon>Agaricomycotina</taxon>
        <taxon>Agaricomycetes</taxon>
        <taxon>Agaricomycetidae</taxon>
        <taxon>Agaricales</taxon>
        <taxon>Agaricineae</taxon>
        <taxon>Nidulariaceae</taxon>
        <taxon>Crucibulum</taxon>
    </lineage>
</organism>